<dbReference type="Proteomes" id="UP000664288">
    <property type="component" value="Unassembled WGS sequence"/>
</dbReference>
<comment type="caution">
    <text evidence="12">The sequence shown here is derived from an EMBL/GenBank/DDBJ whole genome shotgun (WGS) entry which is preliminary data.</text>
</comment>
<keyword evidence="13" id="KW-1185">Reference proteome</keyword>
<dbReference type="Gene3D" id="3.40.640.10">
    <property type="entry name" value="Type I PLP-dependent aspartate aminotransferase-like (Major domain)"/>
    <property type="match status" value="1"/>
</dbReference>
<evidence type="ECO:0000256" key="2">
    <source>
        <dbReference type="ARBA" id="ARBA00003120"/>
    </source>
</evidence>
<comment type="similarity">
    <text evidence="3">Belongs to the class-V pyridoxal-phosphate-dependent aminotransferase family. NifS/IscS subfamily.</text>
</comment>
<dbReference type="PANTHER" id="PTHR11601:SF34">
    <property type="entry name" value="CYSTEINE DESULFURASE"/>
    <property type="match status" value="1"/>
</dbReference>
<keyword evidence="7" id="KW-0663">Pyridoxal phosphate</keyword>
<dbReference type="Gene3D" id="3.90.1150.10">
    <property type="entry name" value="Aspartate Aminotransferase, domain 1"/>
    <property type="match status" value="1"/>
</dbReference>
<evidence type="ECO:0000256" key="8">
    <source>
        <dbReference type="ARBA" id="ARBA00023004"/>
    </source>
</evidence>
<dbReference type="InterPro" id="IPR016454">
    <property type="entry name" value="Cysteine_dSase"/>
</dbReference>
<protein>
    <recommendedName>
        <fullName evidence="4">Cysteine desulfurase</fullName>
    </recommendedName>
</protein>
<dbReference type="EMBL" id="JAFMPY010000001">
    <property type="protein sequence ID" value="MBO0902059.1"/>
    <property type="molecule type" value="Genomic_DNA"/>
</dbReference>
<gene>
    <name evidence="12" type="ORF">J1C47_00260</name>
</gene>
<dbReference type="InterPro" id="IPR000192">
    <property type="entry name" value="Aminotrans_V_dom"/>
</dbReference>
<dbReference type="PANTHER" id="PTHR11601">
    <property type="entry name" value="CYSTEINE DESULFURYLASE FAMILY MEMBER"/>
    <property type="match status" value="1"/>
</dbReference>
<keyword evidence="12" id="KW-0032">Aminotransferase</keyword>
<keyword evidence="6" id="KW-0479">Metal-binding</keyword>
<evidence type="ECO:0000256" key="6">
    <source>
        <dbReference type="ARBA" id="ARBA00022723"/>
    </source>
</evidence>
<dbReference type="InterPro" id="IPR015424">
    <property type="entry name" value="PyrdxlP-dep_Trfase"/>
</dbReference>
<comment type="function">
    <text evidence="2">Catalyzes the removal of elemental sulfur atoms from cysteine to produce alanine. Seems to participate in the biosynthesis of the nitrogenase metalloclusters by providing the inorganic sulfur required for the Fe-S core formation.</text>
</comment>
<sequence length="405" mass="40781">MSGRNERIYLDHNATAPLLDEARDAAMAALDLANPSSTHREGRAARAAVEAARAGVARLVGGAEGNVPAENVVFTSGATEAATQLLSPRWLLGGQAATIGALAVLETDHPATREGGRFDPAFLTRLPVDRHGVVDEGALAAWAERAGAGGTAMLALSWANSETGVLQPLEAIRAILDARRGAGRILLVLDAAQVAGRLAVDLVATGADALILSGHKMGAAKGVGAIALKDVSTRPFALLRGGGQERGMRAGTEALPAIASFGAAAAALAPDVAVRCDRLAAMRRGLEAALTARLPQALILGGAAERLPNTVAVAHPGVKAETAQIALDLAGIAVSAGSACASGKVGPSHVVAAMAGAGLAVDPGLGAIRVSFGAETKEGAFERFVCEYEKLALRAASRVGATIAA</sequence>
<comment type="cofactor">
    <cofactor evidence="1">
        <name>pyridoxal 5'-phosphate</name>
        <dbReference type="ChEBI" id="CHEBI:597326"/>
    </cofactor>
</comment>
<organism evidence="12 13">
    <name type="scientific">Jiella sonneratiae</name>
    <dbReference type="NCBI Taxonomy" id="2816856"/>
    <lineage>
        <taxon>Bacteria</taxon>
        <taxon>Pseudomonadati</taxon>
        <taxon>Pseudomonadota</taxon>
        <taxon>Alphaproteobacteria</taxon>
        <taxon>Hyphomicrobiales</taxon>
        <taxon>Aurantimonadaceae</taxon>
        <taxon>Jiella</taxon>
    </lineage>
</organism>
<evidence type="ECO:0000256" key="4">
    <source>
        <dbReference type="ARBA" id="ARBA00013558"/>
    </source>
</evidence>
<keyword evidence="5" id="KW-0808">Transferase</keyword>
<evidence type="ECO:0000313" key="13">
    <source>
        <dbReference type="Proteomes" id="UP000664288"/>
    </source>
</evidence>
<evidence type="ECO:0000313" key="12">
    <source>
        <dbReference type="EMBL" id="MBO0902059.1"/>
    </source>
</evidence>
<dbReference type="PIRSF" id="PIRSF005572">
    <property type="entry name" value="NifS"/>
    <property type="match status" value="1"/>
</dbReference>
<dbReference type="GO" id="GO:0008483">
    <property type="term" value="F:transaminase activity"/>
    <property type="evidence" value="ECO:0007669"/>
    <property type="project" value="UniProtKB-KW"/>
</dbReference>
<dbReference type="RefSeq" id="WP_207348709.1">
    <property type="nucleotide sequence ID" value="NZ_JAFMPY010000001.1"/>
</dbReference>
<dbReference type="SUPFAM" id="SSF53383">
    <property type="entry name" value="PLP-dependent transferases"/>
    <property type="match status" value="1"/>
</dbReference>
<feature type="domain" description="Aminotransferase class V" evidence="11">
    <location>
        <begin position="8"/>
        <end position="378"/>
    </location>
</feature>
<dbReference type="Pfam" id="PF00266">
    <property type="entry name" value="Aminotran_5"/>
    <property type="match status" value="1"/>
</dbReference>
<reference evidence="12 13" key="1">
    <citation type="submission" date="2021-03" db="EMBL/GenBank/DDBJ databases">
        <title>Whole genome sequence of Jiella sp. MQZ13P-4.</title>
        <authorList>
            <person name="Tuo L."/>
        </authorList>
    </citation>
    <scope>NUCLEOTIDE SEQUENCE [LARGE SCALE GENOMIC DNA]</scope>
    <source>
        <strain evidence="12 13">MQZ13P-4</strain>
    </source>
</reference>
<evidence type="ECO:0000256" key="7">
    <source>
        <dbReference type="ARBA" id="ARBA00022898"/>
    </source>
</evidence>
<keyword evidence="9" id="KW-0411">Iron-sulfur</keyword>
<dbReference type="Gene3D" id="1.10.260.50">
    <property type="match status" value="1"/>
</dbReference>
<keyword evidence="8" id="KW-0408">Iron</keyword>
<evidence type="ECO:0000256" key="10">
    <source>
        <dbReference type="ARBA" id="ARBA00050776"/>
    </source>
</evidence>
<name>A0ABS3IXC3_9HYPH</name>
<accession>A0ABS3IXC3</accession>
<comment type="catalytic activity">
    <reaction evidence="10">
        <text>(sulfur carrier)-H + L-cysteine = (sulfur carrier)-SH + L-alanine</text>
        <dbReference type="Rhea" id="RHEA:43892"/>
        <dbReference type="Rhea" id="RHEA-COMP:14737"/>
        <dbReference type="Rhea" id="RHEA-COMP:14739"/>
        <dbReference type="ChEBI" id="CHEBI:29917"/>
        <dbReference type="ChEBI" id="CHEBI:35235"/>
        <dbReference type="ChEBI" id="CHEBI:57972"/>
        <dbReference type="ChEBI" id="CHEBI:64428"/>
        <dbReference type="EC" id="2.8.1.7"/>
    </reaction>
</comment>
<evidence type="ECO:0000259" key="11">
    <source>
        <dbReference type="Pfam" id="PF00266"/>
    </source>
</evidence>
<evidence type="ECO:0000256" key="1">
    <source>
        <dbReference type="ARBA" id="ARBA00001933"/>
    </source>
</evidence>
<evidence type="ECO:0000256" key="5">
    <source>
        <dbReference type="ARBA" id="ARBA00022679"/>
    </source>
</evidence>
<proteinExistence type="inferred from homology"/>
<dbReference type="InterPro" id="IPR015422">
    <property type="entry name" value="PyrdxlP-dep_Trfase_small"/>
</dbReference>
<evidence type="ECO:0000256" key="9">
    <source>
        <dbReference type="ARBA" id="ARBA00023014"/>
    </source>
</evidence>
<evidence type="ECO:0000256" key="3">
    <source>
        <dbReference type="ARBA" id="ARBA00006490"/>
    </source>
</evidence>
<dbReference type="InterPro" id="IPR015421">
    <property type="entry name" value="PyrdxlP-dep_Trfase_major"/>
</dbReference>